<organism evidence="1 2">
    <name type="scientific">Lentisphaera araneosa HTCC2155</name>
    <dbReference type="NCBI Taxonomy" id="313628"/>
    <lineage>
        <taxon>Bacteria</taxon>
        <taxon>Pseudomonadati</taxon>
        <taxon>Lentisphaerota</taxon>
        <taxon>Lentisphaeria</taxon>
        <taxon>Lentisphaerales</taxon>
        <taxon>Lentisphaeraceae</taxon>
        <taxon>Lentisphaera</taxon>
    </lineage>
</organism>
<sequence>MKLITDFLSQFQFSGQVIQVLNKKFYKGTNEKINFK</sequence>
<keyword evidence="2" id="KW-1185">Reference proteome</keyword>
<dbReference type="EMBL" id="ABCK01000001">
    <property type="protein sequence ID" value="EDM29442.1"/>
    <property type="molecule type" value="Genomic_DNA"/>
</dbReference>
<proteinExistence type="predicted"/>
<dbReference type="STRING" id="313628.LNTAR_16868"/>
<evidence type="ECO:0000313" key="1">
    <source>
        <dbReference type="EMBL" id="EDM29442.1"/>
    </source>
</evidence>
<comment type="caution">
    <text evidence="1">The sequence shown here is derived from an EMBL/GenBank/DDBJ whole genome shotgun (WGS) entry which is preliminary data.</text>
</comment>
<name>A6DF62_9BACT</name>
<dbReference type="AlphaFoldDB" id="A6DF62"/>
<reference evidence="1 2" key="1">
    <citation type="journal article" date="2010" name="J. Bacteriol.">
        <title>Genome sequence of Lentisphaera araneosa HTCC2155T, the type species of the order Lentisphaerales in the phylum Lentisphaerae.</title>
        <authorList>
            <person name="Thrash J.C."/>
            <person name="Cho J.C."/>
            <person name="Vergin K.L."/>
            <person name="Morris R.M."/>
            <person name="Giovannoni S.J."/>
        </authorList>
    </citation>
    <scope>NUCLEOTIDE SEQUENCE [LARGE SCALE GENOMIC DNA]</scope>
    <source>
        <strain evidence="1 2">HTCC2155</strain>
    </source>
</reference>
<accession>A6DF62</accession>
<gene>
    <name evidence="1" type="ORF">LNTAR_16868</name>
</gene>
<dbReference type="Proteomes" id="UP000004947">
    <property type="component" value="Unassembled WGS sequence"/>
</dbReference>
<protein>
    <submittedName>
        <fullName evidence="1">Uncharacterized protein</fullName>
    </submittedName>
</protein>
<evidence type="ECO:0000313" key="2">
    <source>
        <dbReference type="Proteomes" id="UP000004947"/>
    </source>
</evidence>